<evidence type="ECO:0000313" key="1">
    <source>
        <dbReference type="EMBL" id="KAI5664784.1"/>
    </source>
</evidence>
<proteinExistence type="predicted"/>
<reference evidence="2" key="1">
    <citation type="journal article" date="2023" name="Nat. Plants">
        <title>Single-cell RNA sequencing provides a high-resolution roadmap for understanding the multicellular compartmentation of specialized metabolism.</title>
        <authorList>
            <person name="Sun S."/>
            <person name="Shen X."/>
            <person name="Li Y."/>
            <person name="Li Y."/>
            <person name="Wang S."/>
            <person name="Li R."/>
            <person name="Zhang H."/>
            <person name="Shen G."/>
            <person name="Guo B."/>
            <person name="Wei J."/>
            <person name="Xu J."/>
            <person name="St-Pierre B."/>
            <person name="Chen S."/>
            <person name="Sun C."/>
        </authorList>
    </citation>
    <scope>NUCLEOTIDE SEQUENCE [LARGE SCALE GENOMIC DNA]</scope>
</reference>
<keyword evidence="2" id="KW-1185">Reference proteome</keyword>
<gene>
    <name evidence="1" type="ORF">M9H77_24107</name>
</gene>
<evidence type="ECO:0000313" key="2">
    <source>
        <dbReference type="Proteomes" id="UP001060085"/>
    </source>
</evidence>
<protein>
    <submittedName>
        <fullName evidence="1">Uncharacterized protein</fullName>
    </submittedName>
</protein>
<dbReference type="Proteomes" id="UP001060085">
    <property type="component" value="Linkage Group LG05"/>
</dbReference>
<accession>A0ACC0AXC4</accession>
<dbReference type="EMBL" id="CM044705">
    <property type="protein sequence ID" value="KAI5664784.1"/>
    <property type="molecule type" value="Genomic_DNA"/>
</dbReference>
<sequence>MEQTPAPPPQSTQQPPPEQQHQPPASSLAPPPPQPTVTSTSAVGPATSAALPTTAASSVPTTTPAIAAPATPSAPSPAPAPSSSNPNQPNASAQSSQLISAQSTNPQARPLYNRPWQQQQPSPFSHYSLPPPPLPLTPHSSSTNSSSPSLTAPPPPRGGMAIGVPAHHPATPPAPPASFSSLNPPSYGQPFSGLGRNVTDSGPASSSSQLRQPIGGMQGIGMIGSLGSSSAMRPSGIPGHQLRPVQLRPQPSPSTHSPAAQNFQGHGMLRVSSVGSPASPSPNSTQGPQPQNQPWLSSGSQGKHPLPPTSLRPQLSSQSMAQRSHIAQQHHHPTSATSQQQQVSTTQQSQQPQTSAQPQEQYGQQFPQSRIQQSLPSQQQIARGQGSGIQRPQAMPSPAAQTGVLGRIASAEPEESCNRILSKRSIQELVAQIDPSEKLDPEVEDILVDIADDFVESITTFGCSLAKHRKSSTLEAKDILLHLERNWNITLPGFGGDEIKTYKKPPTSDIHRERLAVIKKSVLASESTNSKSSAGQTGGNPKSHIAKGPTSFIGSPNPKLREPA</sequence>
<name>A0ACC0AXC4_CATRO</name>
<organism evidence="1 2">
    <name type="scientific">Catharanthus roseus</name>
    <name type="common">Madagascar periwinkle</name>
    <name type="synonym">Vinca rosea</name>
    <dbReference type="NCBI Taxonomy" id="4058"/>
    <lineage>
        <taxon>Eukaryota</taxon>
        <taxon>Viridiplantae</taxon>
        <taxon>Streptophyta</taxon>
        <taxon>Embryophyta</taxon>
        <taxon>Tracheophyta</taxon>
        <taxon>Spermatophyta</taxon>
        <taxon>Magnoliopsida</taxon>
        <taxon>eudicotyledons</taxon>
        <taxon>Gunneridae</taxon>
        <taxon>Pentapetalae</taxon>
        <taxon>asterids</taxon>
        <taxon>lamiids</taxon>
        <taxon>Gentianales</taxon>
        <taxon>Apocynaceae</taxon>
        <taxon>Rauvolfioideae</taxon>
        <taxon>Vinceae</taxon>
        <taxon>Catharanthinae</taxon>
        <taxon>Catharanthus</taxon>
    </lineage>
</organism>
<comment type="caution">
    <text evidence="1">The sequence shown here is derived from an EMBL/GenBank/DDBJ whole genome shotgun (WGS) entry which is preliminary data.</text>
</comment>